<dbReference type="InterPro" id="IPR013320">
    <property type="entry name" value="ConA-like_dom_sf"/>
</dbReference>
<dbReference type="PROSITE" id="PS50853">
    <property type="entry name" value="FN3"/>
    <property type="match status" value="1"/>
</dbReference>
<dbReference type="Pfam" id="PF00149">
    <property type="entry name" value="Metallophos"/>
    <property type="match status" value="1"/>
</dbReference>
<proteinExistence type="predicted"/>
<dbReference type="SUPFAM" id="SSF56300">
    <property type="entry name" value="Metallo-dependent phosphatases"/>
    <property type="match status" value="1"/>
</dbReference>
<dbReference type="Gene3D" id="2.60.120.200">
    <property type="match status" value="1"/>
</dbReference>
<protein>
    <recommendedName>
        <fullName evidence="2">Fibronectin type-III domain-containing protein</fullName>
    </recommendedName>
</protein>
<evidence type="ECO:0000313" key="4">
    <source>
        <dbReference type="Proteomes" id="UP000030907"/>
    </source>
</evidence>
<name>A0A0A7PLI6_9SPHN</name>
<dbReference type="KEGG" id="sphk:SKP52_20505"/>
<accession>A0A0A7PLI6</accession>
<organism evidence="3 4">
    <name type="scientific">Sphingopyxis fribergensis</name>
    <dbReference type="NCBI Taxonomy" id="1515612"/>
    <lineage>
        <taxon>Bacteria</taxon>
        <taxon>Pseudomonadati</taxon>
        <taxon>Pseudomonadota</taxon>
        <taxon>Alphaproteobacteria</taxon>
        <taxon>Sphingomonadales</taxon>
        <taxon>Sphingomonadaceae</taxon>
        <taxon>Sphingopyxis</taxon>
    </lineage>
</organism>
<keyword evidence="4" id="KW-1185">Reference proteome</keyword>
<keyword evidence="1" id="KW-0732">Signal</keyword>
<dbReference type="SUPFAM" id="SSF49363">
    <property type="entry name" value="Purple acid phosphatase, N-terminal domain"/>
    <property type="match status" value="1"/>
</dbReference>
<dbReference type="CDD" id="cd00063">
    <property type="entry name" value="FN3"/>
    <property type="match status" value="1"/>
</dbReference>
<evidence type="ECO:0000259" key="2">
    <source>
        <dbReference type="PROSITE" id="PS50853"/>
    </source>
</evidence>
<dbReference type="EMBL" id="CP009122">
    <property type="protein sequence ID" value="AJA10966.1"/>
    <property type="molecule type" value="Genomic_DNA"/>
</dbReference>
<dbReference type="AlphaFoldDB" id="A0A0A7PLI6"/>
<evidence type="ECO:0000256" key="1">
    <source>
        <dbReference type="ARBA" id="ARBA00022729"/>
    </source>
</evidence>
<reference evidence="3 4" key="1">
    <citation type="journal article" date="2015" name="Int. J. Syst. Evol. Microbiol.">
        <title>Description of Sphingopyxis fribergensis sp. nov. - a soil bacterium with the ability to degrade styrene and phenylacetic acid.</title>
        <authorList>
            <person name="Oelschlagel M."/>
            <person name="Ruckert C."/>
            <person name="Kalinowski J."/>
            <person name="Schmidt G."/>
            <person name="Schlomann M."/>
            <person name="Tischler D."/>
        </authorList>
    </citation>
    <scope>NUCLEOTIDE SEQUENCE [LARGE SCALE GENOMIC DNA]</scope>
    <source>
        <strain evidence="3 4">Kp5.2</strain>
    </source>
</reference>
<dbReference type="InterPro" id="IPR003961">
    <property type="entry name" value="FN3_dom"/>
</dbReference>
<dbReference type="STRING" id="1515612.SKP52_20505"/>
<dbReference type="GO" id="GO:0046872">
    <property type="term" value="F:metal ion binding"/>
    <property type="evidence" value="ECO:0007669"/>
    <property type="project" value="InterPro"/>
</dbReference>
<dbReference type="Gene3D" id="3.60.21.10">
    <property type="match status" value="1"/>
</dbReference>
<gene>
    <name evidence="3" type="ORF">SKP52_20505</name>
</gene>
<dbReference type="InterPro" id="IPR029052">
    <property type="entry name" value="Metallo-depent_PP-like"/>
</dbReference>
<dbReference type="PANTHER" id="PTHR22953:SF153">
    <property type="entry name" value="PURPLE ACID PHOSPHATASE"/>
    <property type="match status" value="1"/>
</dbReference>
<dbReference type="Proteomes" id="UP000030907">
    <property type="component" value="Chromosome"/>
</dbReference>
<sequence>MPVLSGMRATERRVLDAEPRGEAFTVELWLLDHVNQRIGALIDSGQPRPDWALGYISGEALFGPVRADGAPLLKAETGEGYKRRWHHLVGVRDGARWTLYVDGVVKGQAELPANAVSDASLQLSGFFEAERFMRLDDLVKAAAIYGRALSAAEVKAAFDRRARLVEEGWLTDKALHFTQPPYLNTPTTTSIELSWETNRPVATTVEWGETADALQSRQIPRDGKRIGGLRLDGLKVDTPYFYRVTGVDTQGNEVRSGLLSFRTAPPPGVPFTMAISADTEARTHINRRMSALIWEERPNVLLLAGDLTDGGSLERRFEWTHEYFAGMGPLFGRVPVIAAPGNGESELHWFRHYHRQPGDEAFFNIRYGDAEIFVIDSNLEDREKREPGFRARQRAWLDQALASSTAKWKIAMHHHALRSTDEDDYGDSWTGVSHGGDPVVTAELEPIYEKHSVNLVIVGHLHTYERSWPIRGGKIDMANGITYVQVGGMGGNLEDFQPTKPGFNRKTFRDHHYLMLRGAGDRLEAEAIDADGHLRDTFTITK</sequence>
<dbReference type="InterPro" id="IPR039331">
    <property type="entry name" value="PAPs-like"/>
</dbReference>
<dbReference type="SUPFAM" id="SSF49899">
    <property type="entry name" value="Concanavalin A-like lectins/glucanases"/>
    <property type="match status" value="1"/>
</dbReference>
<dbReference type="InterPro" id="IPR004843">
    <property type="entry name" value="Calcineurin-like_PHP"/>
</dbReference>
<dbReference type="PANTHER" id="PTHR22953">
    <property type="entry name" value="ACID PHOSPHATASE RELATED"/>
    <property type="match status" value="1"/>
</dbReference>
<dbReference type="Pfam" id="PF13385">
    <property type="entry name" value="Laminin_G_3"/>
    <property type="match status" value="1"/>
</dbReference>
<dbReference type="InterPro" id="IPR008963">
    <property type="entry name" value="Purple_acid_Pase-like_N"/>
</dbReference>
<dbReference type="HOGENOM" id="CLU_417852_0_0_5"/>
<evidence type="ECO:0000313" key="3">
    <source>
        <dbReference type="EMBL" id="AJA10966.1"/>
    </source>
</evidence>
<dbReference type="GO" id="GO:0003993">
    <property type="term" value="F:acid phosphatase activity"/>
    <property type="evidence" value="ECO:0007669"/>
    <property type="project" value="InterPro"/>
</dbReference>
<feature type="domain" description="Fibronectin type-III" evidence="2">
    <location>
        <begin position="177"/>
        <end position="266"/>
    </location>
</feature>